<keyword evidence="4 6" id="KW-0663">Pyridoxal phosphate</keyword>
<organism evidence="8 9">
    <name type="scientific">Sinimarinibacterium flocculans</name>
    <dbReference type="NCBI Taxonomy" id="985250"/>
    <lineage>
        <taxon>Bacteria</taxon>
        <taxon>Pseudomonadati</taxon>
        <taxon>Pseudomonadota</taxon>
        <taxon>Gammaproteobacteria</taxon>
        <taxon>Nevskiales</taxon>
        <taxon>Nevskiaceae</taxon>
        <taxon>Sinimarinibacterium</taxon>
    </lineage>
</organism>
<evidence type="ECO:0000256" key="6">
    <source>
        <dbReference type="PIRSR" id="PIRSR602129-50"/>
    </source>
</evidence>
<evidence type="ECO:0000256" key="5">
    <source>
        <dbReference type="ARBA" id="ARBA00023239"/>
    </source>
</evidence>
<dbReference type="InterPro" id="IPR015424">
    <property type="entry name" value="PyrdxlP-dep_Trfase"/>
</dbReference>
<proteinExistence type="inferred from homology"/>
<dbReference type="Pfam" id="PF00282">
    <property type="entry name" value="Pyridoxal_deC"/>
    <property type="match status" value="1"/>
</dbReference>
<dbReference type="InterPro" id="IPR015421">
    <property type="entry name" value="PyrdxlP-dep_Trfase_major"/>
</dbReference>
<evidence type="ECO:0000313" key="8">
    <source>
        <dbReference type="EMBL" id="PXV64608.1"/>
    </source>
</evidence>
<dbReference type="GO" id="GO:0019752">
    <property type="term" value="P:carboxylic acid metabolic process"/>
    <property type="evidence" value="ECO:0007669"/>
    <property type="project" value="InterPro"/>
</dbReference>
<evidence type="ECO:0000256" key="3">
    <source>
        <dbReference type="ARBA" id="ARBA00022793"/>
    </source>
</evidence>
<accession>A0A318EB81</accession>
<evidence type="ECO:0000256" key="1">
    <source>
        <dbReference type="ARBA" id="ARBA00001933"/>
    </source>
</evidence>
<dbReference type="GO" id="GO:0030170">
    <property type="term" value="F:pyridoxal phosphate binding"/>
    <property type="evidence" value="ECO:0007669"/>
    <property type="project" value="InterPro"/>
</dbReference>
<dbReference type="Proteomes" id="UP000248330">
    <property type="component" value="Unassembled WGS sequence"/>
</dbReference>
<keyword evidence="9" id="KW-1185">Reference proteome</keyword>
<dbReference type="Gene3D" id="3.40.640.10">
    <property type="entry name" value="Type I PLP-dependent aspartate aminotransferase-like (Major domain)"/>
    <property type="match status" value="1"/>
</dbReference>
<dbReference type="PANTHER" id="PTHR11999:SF70">
    <property type="entry name" value="MIP05841P"/>
    <property type="match status" value="1"/>
</dbReference>
<comment type="cofactor">
    <cofactor evidence="1 6 7">
        <name>pyridoxal 5'-phosphate</name>
        <dbReference type="ChEBI" id="CHEBI:597326"/>
    </cofactor>
</comment>
<gene>
    <name evidence="8" type="ORF">C8D93_11258</name>
</gene>
<dbReference type="AlphaFoldDB" id="A0A318EB81"/>
<comment type="caution">
    <text evidence="8">The sequence shown here is derived from an EMBL/GenBank/DDBJ whole genome shotgun (WGS) entry which is preliminary data.</text>
</comment>
<feature type="modified residue" description="N6-(pyridoxal phosphate)lysine" evidence="6">
    <location>
        <position position="286"/>
    </location>
</feature>
<dbReference type="PANTHER" id="PTHR11999">
    <property type="entry name" value="GROUP II PYRIDOXAL-5-PHOSPHATE DECARBOXYLASE"/>
    <property type="match status" value="1"/>
</dbReference>
<evidence type="ECO:0000256" key="2">
    <source>
        <dbReference type="ARBA" id="ARBA00009533"/>
    </source>
</evidence>
<dbReference type="InterPro" id="IPR010977">
    <property type="entry name" value="Aromatic_deC"/>
</dbReference>
<dbReference type="RefSeq" id="WP_110266611.1">
    <property type="nucleotide sequence ID" value="NZ_CAKZQT010000005.1"/>
</dbReference>
<keyword evidence="3" id="KW-0210">Decarboxylase</keyword>
<evidence type="ECO:0000313" key="9">
    <source>
        <dbReference type="Proteomes" id="UP000248330"/>
    </source>
</evidence>
<sequence>MNELELIAKADERARRYLAGVEERPAFPSDDAVRALAAFDEPLPAVGHDAGTTLALLDEIGSPATVASNGPRYFGFVIGASLPVAAAADRLALSWDQCASSAVNSPAAAAIESTAARWLLEILDLPRGSGVGFGTSATACGLACLAAAQRTLLGRLGWDFDQDGLAGAPELRVVVSELAHITVLKALRLLGFGMGRVVRAPVDARGRIDPLRLPPLDGRTILCLQAGEVNTGEFDPFEPLVDAARAAGAWVHVDGAFGLWARASPQHAALTRGIEQADSWTTDGHKWLNTPYDGALSICRDADALAAAMNADAVYSTAARDAQKNLTLEFSRRARGVAIWAALRTLGRDGVAGMVGRHCDQARRLADGLRDAGFEVLNQVPLNQVLVRCDDDAMTHRVRDSAIASGEIWFGPTVWQGRPAFRLSVSSWRTRDEHIDRAIAVLAAARRDAAG</sequence>
<dbReference type="Gene3D" id="3.90.1150.10">
    <property type="entry name" value="Aspartate Aminotransferase, domain 1"/>
    <property type="match status" value="1"/>
</dbReference>
<keyword evidence="5 7" id="KW-0456">Lyase</keyword>
<dbReference type="InterPro" id="IPR015422">
    <property type="entry name" value="PyrdxlP-dep_Trfase_small"/>
</dbReference>
<dbReference type="SUPFAM" id="SSF53383">
    <property type="entry name" value="PLP-dependent transferases"/>
    <property type="match status" value="1"/>
</dbReference>
<evidence type="ECO:0000256" key="4">
    <source>
        <dbReference type="ARBA" id="ARBA00022898"/>
    </source>
</evidence>
<dbReference type="InterPro" id="IPR002129">
    <property type="entry name" value="PyrdxlP-dep_de-COase"/>
</dbReference>
<name>A0A318EB81_9GAMM</name>
<reference evidence="8 9" key="1">
    <citation type="submission" date="2018-04" db="EMBL/GenBank/DDBJ databases">
        <title>Genomic Encyclopedia of Type Strains, Phase IV (KMG-IV): sequencing the most valuable type-strain genomes for metagenomic binning, comparative biology and taxonomic classification.</title>
        <authorList>
            <person name="Goeker M."/>
        </authorList>
    </citation>
    <scope>NUCLEOTIDE SEQUENCE [LARGE SCALE GENOMIC DNA]</scope>
    <source>
        <strain evidence="8 9">DSM 104150</strain>
    </source>
</reference>
<dbReference type="OrthoDB" id="9803665at2"/>
<protein>
    <submittedName>
        <fullName evidence="8">Glutamate/tyrosine decarboxylase-like PLP-dependent enzyme</fullName>
    </submittedName>
</protein>
<dbReference type="GO" id="GO:0016831">
    <property type="term" value="F:carboxy-lyase activity"/>
    <property type="evidence" value="ECO:0007669"/>
    <property type="project" value="UniProtKB-KW"/>
</dbReference>
<evidence type="ECO:0000256" key="7">
    <source>
        <dbReference type="RuleBase" id="RU000382"/>
    </source>
</evidence>
<dbReference type="EMBL" id="QICN01000012">
    <property type="protein sequence ID" value="PXV64608.1"/>
    <property type="molecule type" value="Genomic_DNA"/>
</dbReference>
<comment type="similarity">
    <text evidence="2 7">Belongs to the group II decarboxylase family.</text>
</comment>